<dbReference type="EnsemblMetazoa" id="OVOC4884.1">
    <property type="protein sequence ID" value="OVOC4884.1"/>
    <property type="gene ID" value="WBGene00241693"/>
</dbReference>
<dbReference type="AlphaFoldDB" id="A0A8R1TTK9"/>
<dbReference type="Proteomes" id="UP000024404">
    <property type="component" value="Unassembled WGS sequence"/>
</dbReference>
<evidence type="ECO:0000313" key="1">
    <source>
        <dbReference type="EnsemblMetazoa" id="OVOC4884.1"/>
    </source>
</evidence>
<name>A0A8R1TTK9_ONCVO</name>
<reference evidence="2" key="1">
    <citation type="submission" date="2013-10" db="EMBL/GenBank/DDBJ databases">
        <title>Genome sequencing of Onchocerca volvulus.</title>
        <authorList>
            <person name="Cotton J."/>
            <person name="Tsai J."/>
            <person name="Stanley E."/>
            <person name="Tracey A."/>
            <person name="Holroyd N."/>
            <person name="Lustigman S."/>
            <person name="Berriman M."/>
        </authorList>
    </citation>
    <scope>NUCLEOTIDE SEQUENCE</scope>
</reference>
<protein>
    <submittedName>
        <fullName evidence="1">Uncharacterized protein</fullName>
    </submittedName>
</protein>
<proteinExistence type="predicted"/>
<accession>A0A8R1TTK9</accession>
<reference evidence="1" key="2">
    <citation type="submission" date="2022-06" db="UniProtKB">
        <authorList>
            <consortium name="EnsemblMetazoa"/>
        </authorList>
    </citation>
    <scope>IDENTIFICATION</scope>
</reference>
<dbReference type="EMBL" id="CMVM020000146">
    <property type="status" value="NOT_ANNOTATED_CDS"/>
    <property type="molecule type" value="Genomic_DNA"/>
</dbReference>
<keyword evidence="2" id="KW-1185">Reference proteome</keyword>
<sequence length="148" mass="17062">MNDRISPGCASIHADVKRDERACSHPLHLSPPSMTNHRLERDTSGSVSRCWVRDKNNWSDVSREEVQVQFYIFFVFSQLEEEQSGGHIFGSDKKKKEGPHNFAEKDANLPFFKLHSRKKLLSEYNIAQCLPKADNFEVSEKDLVGNRR</sequence>
<organism evidence="1 2">
    <name type="scientific">Onchocerca volvulus</name>
    <dbReference type="NCBI Taxonomy" id="6282"/>
    <lineage>
        <taxon>Eukaryota</taxon>
        <taxon>Metazoa</taxon>
        <taxon>Ecdysozoa</taxon>
        <taxon>Nematoda</taxon>
        <taxon>Chromadorea</taxon>
        <taxon>Rhabditida</taxon>
        <taxon>Spirurina</taxon>
        <taxon>Spiruromorpha</taxon>
        <taxon>Filarioidea</taxon>
        <taxon>Onchocercidae</taxon>
        <taxon>Onchocerca</taxon>
    </lineage>
</organism>
<evidence type="ECO:0000313" key="2">
    <source>
        <dbReference type="Proteomes" id="UP000024404"/>
    </source>
</evidence>